<evidence type="ECO:0000259" key="1">
    <source>
        <dbReference type="Pfam" id="PF11797"/>
    </source>
</evidence>
<dbReference type="InterPro" id="IPR021759">
    <property type="entry name" value="WxLIP_HBD"/>
</dbReference>
<proteinExistence type="predicted"/>
<comment type="caution">
    <text evidence="2">The sequence shown here is derived from an EMBL/GenBank/DDBJ whole genome shotgun (WGS) entry which is preliminary data.</text>
</comment>
<evidence type="ECO:0000313" key="2">
    <source>
        <dbReference type="EMBL" id="MCW3169905.1"/>
    </source>
</evidence>
<evidence type="ECO:0000313" key="3">
    <source>
        <dbReference type="Proteomes" id="UP001163731"/>
    </source>
</evidence>
<feature type="domain" description="WxL Interacting Protein host binding" evidence="1">
    <location>
        <begin position="139"/>
        <end position="252"/>
    </location>
</feature>
<dbReference type="Pfam" id="PF11797">
    <property type="entry name" value="WxLIP_HBD"/>
    <property type="match status" value="1"/>
</dbReference>
<dbReference type="RefSeq" id="WP_264751071.1">
    <property type="nucleotide sequence ID" value="NZ_JAPDHW010000011.1"/>
</dbReference>
<organism evidence="2 3">
    <name type="scientific">Chryseobacterium kimseyorum</name>
    <dbReference type="NCBI Taxonomy" id="2984028"/>
    <lineage>
        <taxon>Bacteria</taxon>
        <taxon>Pseudomonadati</taxon>
        <taxon>Bacteroidota</taxon>
        <taxon>Flavobacteriia</taxon>
        <taxon>Flavobacteriales</taxon>
        <taxon>Weeksellaceae</taxon>
        <taxon>Chryseobacterium group</taxon>
        <taxon>Chryseobacterium</taxon>
    </lineage>
</organism>
<dbReference type="EMBL" id="JAPDHW010000011">
    <property type="protein sequence ID" value="MCW3169905.1"/>
    <property type="molecule type" value="Genomic_DNA"/>
</dbReference>
<keyword evidence="3" id="KW-1185">Reference proteome</keyword>
<reference evidence="2" key="1">
    <citation type="submission" date="2022-10" db="EMBL/GenBank/DDBJ databases">
        <title>Chryseobacterium babae sp. nov. isolated from the gut of the beetle Oryctes rhinoceros, and Chryseobacterium kimseyorum sp. nov., isolated from a stick insect rearing cage.</title>
        <authorList>
            <person name="Shelomi M."/>
            <person name="Han C.-J."/>
            <person name="Chen W.-M."/>
            <person name="Chen H.-K."/>
            <person name="Liaw S.-J."/>
            <person name="Muhle E."/>
            <person name="Clermont D."/>
        </authorList>
    </citation>
    <scope>NUCLEOTIDE SEQUENCE</scope>
    <source>
        <strain evidence="2">09-1422</strain>
    </source>
</reference>
<gene>
    <name evidence="2" type="ORF">OMO38_15375</name>
</gene>
<name>A0ABT3I1F5_9FLAO</name>
<protein>
    <submittedName>
        <fullName evidence="2">DUF3324 domain-containing protein</fullName>
    </submittedName>
</protein>
<accession>A0ABT3I1F5</accession>
<dbReference type="Proteomes" id="UP001163731">
    <property type="component" value="Unassembled WGS sequence"/>
</dbReference>
<sequence length="266" mass="29853">MIKRILLFLALIFQFASLHAGIVILNGLTHNYKVENGQVYKGKIAIENTKNSPQSVKIFLQDFSYNAEGSIFYSKTDSHKKSNSAWIKLNTNLVTLKAKEKTEIFYEITVPKTVVKEGSYWSVVIVEPVDDIKPNDNRDGVNISSIVRYAIQIITDFDAEKAKPELKFESVKIEKEEGRKVVKIAIANTGNLYCKPTTKLEIYNRKTGDKIGSFSSPAMGLLPSNSKSFHIDISKVPPDKYNAVIIATDEEENAFALNVELEVKND</sequence>